<evidence type="ECO:0000313" key="3">
    <source>
        <dbReference type="Proteomes" id="UP001472677"/>
    </source>
</evidence>
<accession>A0ABR2G2S3</accession>
<feature type="compositionally biased region" description="Basic and acidic residues" evidence="1">
    <location>
        <begin position="15"/>
        <end position="24"/>
    </location>
</feature>
<name>A0ABR2G2S3_9ROSI</name>
<keyword evidence="3" id="KW-1185">Reference proteome</keyword>
<evidence type="ECO:0000313" key="2">
    <source>
        <dbReference type="EMBL" id="KAK8593278.1"/>
    </source>
</evidence>
<dbReference type="EMBL" id="JBBPBM010000003">
    <property type="protein sequence ID" value="KAK8593278.1"/>
    <property type="molecule type" value="Genomic_DNA"/>
</dbReference>
<organism evidence="2 3">
    <name type="scientific">Hibiscus sabdariffa</name>
    <name type="common">roselle</name>
    <dbReference type="NCBI Taxonomy" id="183260"/>
    <lineage>
        <taxon>Eukaryota</taxon>
        <taxon>Viridiplantae</taxon>
        <taxon>Streptophyta</taxon>
        <taxon>Embryophyta</taxon>
        <taxon>Tracheophyta</taxon>
        <taxon>Spermatophyta</taxon>
        <taxon>Magnoliopsida</taxon>
        <taxon>eudicotyledons</taxon>
        <taxon>Gunneridae</taxon>
        <taxon>Pentapetalae</taxon>
        <taxon>rosids</taxon>
        <taxon>malvids</taxon>
        <taxon>Malvales</taxon>
        <taxon>Malvaceae</taxon>
        <taxon>Malvoideae</taxon>
        <taxon>Hibiscus</taxon>
    </lineage>
</organism>
<dbReference type="Proteomes" id="UP001472677">
    <property type="component" value="Unassembled WGS sequence"/>
</dbReference>
<protein>
    <submittedName>
        <fullName evidence="2">Uncharacterized protein</fullName>
    </submittedName>
</protein>
<reference evidence="2 3" key="1">
    <citation type="journal article" date="2024" name="G3 (Bethesda)">
        <title>Genome assembly of Hibiscus sabdariffa L. provides insights into metabolisms of medicinal natural products.</title>
        <authorList>
            <person name="Kim T."/>
        </authorList>
    </citation>
    <scope>NUCLEOTIDE SEQUENCE [LARGE SCALE GENOMIC DNA]</scope>
    <source>
        <strain evidence="2">TK-2024</strain>
        <tissue evidence="2">Old leaves</tissue>
    </source>
</reference>
<feature type="region of interest" description="Disordered" evidence="1">
    <location>
        <begin position="1"/>
        <end position="53"/>
    </location>
</feature>
<gene>
    <name evidence="2" type="ORF">V6N12_045361</name>
</gene>
<proteinExistence type="predicted"/>
<comment type="caution">
    <text evidence="2">The sequence shown here is derived from an EMBL/GenBank/DDBJ whole genome shotgun (WGS) entry which is preliminary data.</text>
</comment>
<evidence type="ECO:0000256" key="1">
    <source>
        <dbReference type="SAM" id="MobiDB-lite"/>
    </source>
</evidence>
<sequence length="109" mass="12383">MIPPATWRQLTGAATKEKGNERMSEPTLKSGATTKEKGNERMRKPTLKSGAAKSLPEELMPVNLLKYLSSINQNQGAIFKKIQRMEHKSIQLWHYINGQDKTCNTRNWA</sequence>
<feature type="compositionally biased region" description="Basic and acidic residues" evidence="1">
    <location>
        <begin position="34"/>
        <end position="43"/>
    </location>
</feature>